<protein>
    <recommendedName>
        <fullName evidence="4">phosphoglycolate phosphatase</fullName>
        <ecNumber evidence="4">3.1.3.18</ecNumber>
    </recommendedName>
</protein>
<evidence type="ECO:0000256" key="3">
    <source>
        <dbReference type="ARBA" id="ARBA00006171"/>
    </source>
</evidence>
<dbReference type="RefSeq" id="WP_256116615.1">
    <property type="nucleotide sequence ID" value="NZ_WHSB02000003.1"/>
</dbReference>
<dbReference type="PANTHER" id="PTHR43434">
    <property type="entry name" value="PHOSPHOGLYCOLATE PHOSPHATASE"/>
    <property type="match status" value="1"/>
</dbReference>
<evidence type="ECO:0000313" key="5">
    <source>
        <dbReference type="EMBL" id="MCQ4630376.1"/>
    </source>
</evidence>
<dbReference type="NCBIfam" id="TIGR01549">
    <property type="entry name" value="HAD-SF-IA-v1"/>
    <property type="match status" value="1"/>
</dbReference>
<dbReference type="Pfam" id="PF13419">
    <property type="entry name" value="HAD_2"/>
    <property type="match status" value="1"/>
</dbReference>
<dbReference type="InterPro" id="IPR041492">
    <property type="entry name" value="HAD_2"/>
</dbReference>
<name>A0ABT1R5B8_9HYPH</name>
<reference evidence="5" key="1">
    <citation type="submission" date="2021-07" db="EMBL/GenBank/DDBJ databases">
        <title>Shinella sp. nov., a novel member of the genus Shinella from water.</title>
        <authorList>
            <person name="Deng Y."/>
        </authorList>
    </citation>
    <scope>NUCLEOTIDE SEQUENCE</scope>
    <source>
        <strain evidence="5">CPCC 100929</strain>
    </source>
</reference>
<sequence length="230" mass="25174">MTTRDQECEGLIFDLDGTLIDSAPDIAGGVNEYFAEQGWPQLEVGFVERFIGNGPRRLLLDMMVELGLPSDDETVDRAVKGYLAAYDRTPSRLTRFYEAVKEDLHLLHAAGFRLGICTNKPHALTLRILDILGIGHLFDAVAGADDVPACKPDPIHLLTVATRMGLAAGRWVYVGDTTVDQTTAARAGVPFYAVPWGTGRHLDVAPAYRLTRLSDLATLRQPLVEGDVQE</sequence>
<evidence type="ECO:0000313" key="6">
    <source>
        <dbReference type="Proteomes" id="UP000996601"/>
    </source>
</evidence>
<dbReference type="EC" id="3.1.3.18" evidence="4"/>
<dbReference type="SUPFAM" id="SSF56784">
    <property type="entry name" value="HAD-like"/>
    <property type="match status" value="1"/>
</dbReference>
<gene>
    <name evidence="5" type="ORF">GB927_010035</name>
</gene>
<keyword evidence="5" id="KW-0378">Hydrolase</keyword>
<dbReference type="EMBL" id="WHSB02000003">
    <property type="protein sequence ID" value="MCQ4630376.1"/>
    <property type="molecule type" value="Genomic_DNA"/>
</dbReference>
<comment type="similarity">
    <text evidence="3">Belongs to the HAD-like hydrolase superfamily. CbbY/CbbZ/Gph/YieH family.</text>
</comment>
<dbReference type="GO" id="GO:0016787">
    <property type="term" value="F:hydrolase activity"/>
    <property type="evidence" value="ECO:0007669"/>
    <property type="project" value="UniProtKB-KW"/>
</dbReference>
<dbReference type="PANTHER" id="PTHR43434:SF1">
    <property type="entry name" value="PHOSPHOGLYCOLATE PHOSPHATASE"/>
    <property type="match status" value="1"/>
</dbReference>
<dbReference type="PRINTS" id="PR00413">
    <property type="entry name" value="HADHALOGNASE"/>
</dbReference>
<dbReference type="InterPro" id="IPR023214">
    <property type="entry name" value="HAD_sf"/>
</dbReference>
<keyword evidence="6" id="KW-1185">Reference proteome</keyword>
<dbReference type="SFLD" id="SFLDS00003">
    <property type="entry name" value="Haloacid_Dehalogenase"/>
    <property type="match status" value="1"/>
</dbReference>
<dbReference type="InterPro" id="IPR006439">
    <property type="entry name" value="HAD-SF_hydro_IA"/>
</dbReference>
<dbReference type="Proteomes" id="UP000996601">
    <property type="component" value="Unassembled WGS sequence"/>
</dbReference>
<dbReference type="InterPro" id="IPR023198">
    <property type="entry name" value="PGP-like_dom2"/>
</dbReference>
<comment type="catalytic activity">
    <reaction evidence="1">
        <text>2-phosphoglycolate + H2O = glycolate + phosphate</text>
        <dbReference type="Rhea" id="RHEA:14369"/>
        <dbReference type="ChEBI" id="CHEBI:15377"/>
        <dbReference type="ChEBI" id="CHEBI:29805"/>
        <dbReference type="ChEBI" id="CHEBI:43474"/>
        <dbReference type="ChEBI" id="CHEBI:58033"/>
        <dbReference type="EC" id="3.1.3.18"/>
    </reaction>
</comment>
<dbReference type="InterPro" id="IPR036412">
    <property type="entry name" value="HAD-like_sf"/>
</dbReference>
<accession>A0ABT1R5B8</accession>
<comment type="pathway">
    <text evidence="2">Organic acid metabolism; glycolate biosynthesis; glycolate from 2-phosphoglycolate: step 1/1.</text>
</comment>
<dbReference type="Gene3D" id="3.40.50.1000">
    <property type="entry name" value="HAD superfamily/HAD-like"/>
    <property type="match status" value="1"/>
</dbReference>
<dbReference type="SFLD" id="SFLDG01129">
    <property type="entry name" value="C1.5:_HAD__Beta-PGM__Phosphata"/>
    <property type="match status" value="1"/>
</dbReference>
<evidence type="ECO:0000256" key="1">
    <source>
        <dbReference type="ARBA" id="ARBA00000830"/>
    </source>
</evidence>
<proteinExistence type="inferred from homology"/>
<evidence type="ECO:0000256" key="2">
    <source>
        <dbReference type="ARBA" id="ARBA00004818"/>
    </source>
</evidence>
<organism evidence="5 6">
    <name type="scientific">Shinella lacus</name>
    <dbReference type="NCBI Taxonomy" id="2654216"/>
    <lineage>
        <taxon>Bacteria</taxon>
        <taxon>Pseudomonadati</taxon>
        <taxon>Pseudomonadota</taxon>
        <taxon>Alphaproteobacteria</taxon>
        <taxon>Hyphomicrobiales</taxon>
        <taxon>Rhizobiaceae</taxon>
        <taxon>Shinella</taxon>
    </lineage>
</organism>
<dbReference type="Gene3D" id="1.10.150.240">
    <property type="entry name" value="Putative phosphatase, domain 2"/>
    <property type="match status" value="1"/>
</dbReference>
<evidence type="ECO:0000256" key="4">
    <source>
        <dbReference type="ARBA" id="ARBA00013078"/>
    </source>
</evidence>
<dbReference type="InterPro" id="IPR050155">
    <property type="entry name" value="HAD-like_hydrolase_sf"/>
</dbReference>
<comment type="caution">
    <text evidence="5">The sequence shown here is derived from an EMBL/GenBank/DDBJ whole genome shotgun (WGS) entry which is preliminary data.</text>
</comment>